<evidence type="ECO:0000313" key="11">
    <source>
        <dbReference type="EMBL" id="KAK2576435.1"/>
    </source>
</evidence>
<dbReference type="GO" id="GO:0043565">
    <property type="term" value="F:sequence-specific DNA binding"/>
    <property type="evidence" value="ECO:0007669"/>
    <property type="project" value="UniProtKB-ARBA"/>
</dbReference>
<dbReference type="Gene3D" id="3.30.160.60">
    <property type="entry name" value="Classic Zinc Finger"/>
    <property type="match status" value="7"/>
</dbReference>
<dbReference type="AlphaFoldDB" id="A0AAD9RB32"/>
<evidence type="ECO:0000313" key="12">
    <source>
        <dbReference type="Proteomes" id="UP001258017"/>
    </source>
</evidence>
<keyword evidence="4" id="KW-0677">Repeat</keyword>
<keyword evidence="6" id="KW-0862">Zinc</keyword>
<dbReference type="GO" id="GO:0003682">
    <property type="term" value="F:chromatin binding"/>
    <property type="evidence" value="ECO:0007669"/>
    <property type="project" value="UniProtKB-ARBA"/>
</dbReference>
<evidence type="ECO:0000256" key="7">
    <source>
        <dbReference type="ARBA" id="ARBA00022843"/>
    </source>
</evidence>
<feature type="domain" description="C2H2-type" evidence="10">
    <location>
        <begin position="163"/>
        <end position="190"/>
    </location>
</feature>
<protein>
    <recommendedName>
        <fullName evidence="10">C2H2-type domain-containing protein</fullName>
    </recommendedName>
</protein>
<dbReference type="InterPro" id="IPR013087">
    <property type="entry name" value="Znf_C2H2_type"/>
</dbReference>
<reference evidence="11" key="2">
    <citation type="journal article" date="2023" name="Commun. Biol.">
        <title>Intrasexual cuticular hydrocarbon dimorphism in a wasp sheds light on hydrocarbon biosynthesis genes in Hymenoptera.</title>
        <authorList>
            <person name="Moris V.C."/>
            <person name="Podsiadlowski L."/>
            <person name="Martin S."/>
            <person name="Oeyen J.P."/>
            <person name="Donath A."/>
            <person name="Petersen M."/>
            <person name="Wilbrandt J."/>
            <person name="Misof B."/>
            <person name="Liedtke D."/>
            <person name="Thamm M."/>
            <person name="Scheiner R."/>
            <person name="Schmitt T."/>
            <person name="Niehuis O."/>
        </authorList>
    </citation>
    <scope>NUCLEOTIDE SEQUENCE</scope>
    <source>
        <strain evidence="11">GBR_01_08_01A</strain>
    </source>
</reference>
<dbReference type="InterPro" id="IPR050331">
    <property type="entry name" value="Zinc_finger"/>
</dbReference>
<dbReference type="GO" id="GO:0005634">
    <property type="term" value="C:nucleus"/>
    <property type="evidence" value="ECO:0007669"/>
    <property type="project" value="UniProtKB-SubCell"/>
</dbReference>
<dbReference type="SUPFAM" id="SSF57667">
    <property type="entry name" value="beta-beta-alpha zinc fingers"/>
    <property type="match status" value="3"/>
</dbReference>
<gene>
    <name evidence="11" type="ORF">KPH14_005768</name>
</gene>
<dbReference type="SMART" id="SM00355">
    <property type="entry name" value="ZnF_C2H2"/>
    <property type="match status" value="9"/>
</dbReference>
<keyword evidence="2" id="KW-1017">Isopeptide bond</keyword>
<dbReference type="FunFam" id="3.30.160.60:FF:000295">
    <property type="entry name" value="zinc finger protein 19"/>
    <property type="match status" value="1"/>
</dbReference>
<dbReference type="FunFam" id="3.30.160.60:FF:000624">
    <property type="entry name" value="zinc finger protein 697"/>
    <property type="match status" value="1"/>
</dbReference>
<feature type="domain" description="C2H2-type" evidence="10">
    <location>
        <begin position="248"/>
        <end position="275"/>
    </location>
</feature>
<dbReference type="GO" id="GO:0000785">
    <property type="term" value="C:chromatin"/>
    <property type="evidence" value="ECO:0007669"/>
    <property type="project" value="UniProtKB-ARBA"/>
</dbReference>
<dbReference type="PROSITE" id="PS50157">
    <property type="entry name" value="ZINC_FINGER_C2H2_2"/>
    <property type="match status" value="8"/>
</dbReference>
<dbReference type="PANTHER" id="PTHR16515">
    <property type="entry name" value="PR DOMAIN ZINC FINGER PROTEIN"/>
    <property type="match status" value="1"/>
</dbReference>
<evidence type="ECO:0000256" key="1">
    <source>
        <dbReference type="ARBA" id="ARBA00004123"/>
    </source>
</evidence>
<name>A0AAD9RB32_9HYME</name>
<dbReference type="InterPro" id="IPR036236">
    <property type="entry name" value="Znf_C2H2_sf"/>
</dbReference>
<evidence type="ECO:0000256" key="8">
    <source>
        <dbReference type="ARBA" id="ARBA00023242"/>
    </source>
</evidence>
<accession>A0AAD9RB32</accession>
<proteinExistence type="predicted"/>
<dbReference type="EMBL" id="JAIFRP010004406">
    <property type="protein sequence ID" value="KAK2576435.1"/>
    <property type="molecule type" value="Genomic_DNA"/>
</dbReference>
<keyword evidence="3" id="KW-0479">Metal-binding</keyword>
<organism evidence="11 12">
    <name type="scientific">Odynerus spinipes</name>
    <dbReference type="NCBI Taxonomy" id="1348599"/>
    <lineage>
        <taxon>Eukaryota</taxon>
        <taxon>Metazoa</taxon>
        <taxon>Ecdysozoa</taxon>
        <taxon>Arthropoda</taxon>
        <taxon>Hexapoda</taxon>
        <taxon>Insecta</taxon>
        <taxon>Pterygota</taxon>
        <taxon>Neoptera</taxon>
        <taxon>Endopterygota</taxon>
        <taxon>Hymenoptera</taxon>
        <taxon>Apocrita</taxon>
        <taxon>Aculeata</taxon>
        <taxon>Vespoidea</taxon>
        <taxon>Vespidae</taxon>
        <taxon>Eumeninae</taxon>
        <taxon>Odynerus</taxon>
    </lineage>
</organism>
<feature type="domain" description="C2H2-type" evidence="10">
    <location>
        <begin position="332"/>
        <end position="360"/>
    </location>
</feature>
<evidence type="ECO:0000256" key="4">
    <source>
        <dbReference type="ARBA" id="ARBA00022737"/>
    </source>
</evidence>
<dbReference type="FunFam" id="3.30.160.60:FF:001498">
    <property type="entry name" value="Zinc finger protein 404"/>
    <property type="match status" value="1"/>
</dbReference>
<evidence type="ECO:0000256" key="2">
    <source>
        <dbReference type="ARBA" id="ARBA00022499"/>
    </source>
</evidence>
<feature type="domain" description="C2H2-type" evidence="10">
    <location>
        <begin position="304"/>
        <end position="331"/>
    </location>
</feature>
<feature type="domain" description="C2H2-type" evidence="10">
    <location>
        <begin position="24"/>
        <end position="56"/>
    </location>
</feature>
<sequence length="365" mass="43148">MRTPSSQNGMESNITPMKAVKKQYTCNNCKRVFKREFNLIRHTSNCSIYKHSNKKISMETNSIKLRCKNVFDEETHEKVNKIKSNVSAAEAKKHCNKYDKSRKKSDSYACMYCEYTTEKKKSFELHVIKSHPEFLQKKEKKIRCKDEEAVTHARIEVDGKVYYHCNECGKNLYSPYTFSWHIRIHTGERPFTCHLCGKQFRVNQGLTRHLRETHAGIKNFSCDMCGRRFSTKRNVDDHKRIHTGERPYACNICGKTFKQKSSLFVHKRTHSNIFPFTCCYCNQNFRTRPQLMVHITKHTGERPHACDICGRCFRIKHELKRHKLVHFDEKPWQCKECNLAFRQKRYLVNHKKLNHSGDALQAVNQ</sequence>
<feature type="domain" description="C2H2-type" evidence="10">
    <location>
        <begin position="276"/>
        <end position="303"/>
    </location>
</feature>
<keyword evidence="7" id="KW-0832">Ubl conjugation</keyword>
<evidence type="ECO:0000256" key="3">
    <source>
        <dbReference type="ARBA" id="ARBA00022723"/>
    </source>
</evidence>
<evidence type="ECO:0000256" key="9">
    <source>
        <dbReference type="PROSITE-ProRule" id="PRU00042"/>
    </source>
</evidence>
<evidence type="ECO:0000259" key="10">
    <source>
        <dbReference type="PROSITE" id="PS50157"/>
    </source>
</evidence>
<dbReference type="PROSITE" id="PS00028">
    <property type="entry name" value="ZINC_FINGER_C2H2_1"/>
    <property type="match status" value="7"/>
</dbReference>
<evidence type="ECO:0000256" key="6">
    <source>
        <dbReference type="ARBA" id="ARBA00022833"/>
    </source>
</evidence>
<keyword evidence="5 9" id="KW-0863">Zinc-finger</keyword>
<feature type="domain" description="C2H2-type" evidence="10">
    <location>
        <begin position="191"/>
        <end position="219"/>
    </location>
</feature>
<keyword evidence="8" id="KW-0539">Nucleus</keyword>
<dbReference type="Proteomes" id="UP001258017">
    <property type="component" value="Unassembled WGS sequence"/>
</dbReference>
<keyword evidence="12" id="KW-1185">Reference proteome</keyword>
<comment type="subcellular location">
    <subcellularLocation>
        <location evidence="1">Nucleus</location>
    </subcellularLocation>
</comment>
<reference evidence="11" key="1">
    <citation type="submission" date="2021-08" db="EMBL/GenBank/DDBJ databases">
        <authorList>
            <person name="Misof B."/>
            <person name="Oliver O."/>
            <person name="Podsiadlowski L."/>
            <person name="Donath A."/>
            <person name="Peters R."/>
            <person name="Mayer C."/>
            <person name="Rust J."/>
            <person name="Gunkel S."/>
            <person name="Lesny P."/>
            <person name="Martin S."/>
            <person name="Oeyen J.P."/>
            <person name="Petersen M."/>
            <person name="Panagiotis P."/>
            <person name="Wilbrandt J."/>
            <person name="Tanja T."/>
        </authorList>
    </citation>
    <scope>NUCLEOTIDE SEQUENCE</scope>
    <source>
        <strain evidence="11">GBR_01_08_01A</strain>
        <tissue evidence="11">Thorax + abdomen</tissue>
    </source>
</reference>
<dbReference type="PANTHER" id="PTHR16515:SF66">
    <property type="entry name" value="C2H2-TYPE DOMAIN-CONTAINING PROTEIN"/>
    <property type="match status" value="1"/>
</dbReference>
<dbReference type="GO" id="GO:0008270">
    <property type="term" value="F:zinc ion binding"/>
    <property type="evidence" value="ECO:0007669"/>
    <property type="project" value="UniProtKB-KW"/>
</dbReference>
<dbReference type="Pfam" id="PF00096">
    <property type="entry name" value="zf-C2H2"/>
    <property type="match status" value="8"/>
</dbReference>
<evidence type="ECO:0000256" key="5">
    <source>
        <dbReference type="ARBA" id="ARBA00022771"/>
    </source>
</evidence>
<dbReference type="GO" id="GO:0040029">
    <property type="term" value="P:epigenetic regulation of gene expression"/>
    <property type="evidence" value="ECO:0007669"/>
    <property type="project" value="UniProtKB-ARBA"/>
</dbReference>
<feature type="domain" description="C2H2-type" evidence="10">
    <location>
        <begin position="220"/>
        <end position="247"/>
    </location>
</feature>
<dbReference type="FunFam" id="3.30.160.60:FF:000690">
    <property type="entry name" value="Zinc finger protein 354C"/>
    <property type="match status" value="1"/>
</dbReference>
<comment type="caution">
    <text evidence="11">The sequence shown here is derived from an EMBL/GenBank/DDBJ whole genome shotgun (WGS) entry which is preliminary data.</text>
</comment>